<proteinExistence type="predicted"/>
<comment type="caution">
    <text evidence="1">The sequence shown here is derived from an EMBL/GenBank/DDBJ whole genome shotgun (WGS) entry which is preliminary data.</text>
</comment>
<dbReference type="SUPFAM" id="SSF46689">
    <property type="entry name" value="Homeodomain-like"/>
    <property type="match status" value="1"/>
</dbReference>
<dbReference type="AlphaFoldDB" id="A0A225WG25"/>
<gene>
    <name evidence="1" type="ORF">PHMEG_00010285</name>
</gene>
<dbReference type="EMBL" id="NBNE01001016">
    <property type="protein sequence ID" value="OWZ15977.1"/>
    <property type="molecule type" value="Genomic_DNA"/>
</dbReference>
<dbReference type="STRING" id="4795.A0A225WG25"/>
<evidence type="ECO:0008006" key="3">
    <source>
        <dbReference type="Google" id="ProtNLM"/>
    </source>
</evidence>
<sequence>MEAAATQQHAHQNTVSHCLFAYYTLGYSKQRLAHVFNKSERTLINWIKTYEQTGVFQRAKATPTKRFWVELREWLLTYYHEHPLSYLDEAQHAFTRAHHVAISKTSVSWNGVHCTREQDDFRFGEELNHVDWNYQNLVFLDEVSFDNRRMIRKRGYSLQWKKLAIRGDFERMPRISVLASLVSMEYSTTTTLTAPSTELNSQSVAKT</sequence>
<keyword evidence="2" id="KW-1185">Reference proteome</keyword>
<evidence type="ECO:0000313" key="1">
    <source>
        <dbReference type="EMBL" id="OWZ15977.1"/>
    </source>
</evidence>
<dbReference type="InterPro" id="IPR009057">
    <property type="entry name" value="Homeodomain-like_sf"/>
</dbReference>
<accession>A0A225WG25</accession>
<organism evidence="1 2">
    <name type="scientific">Phytophthora megakarya</name>
    <dbReference type="NCBI Taxonomy" id="4795"/>
    <lineage>
        <taxon>Eukaryota</taxon>
        <taxon>Sar</taxon>
        <taxon>Stramenopiles</taxon>
        <taxon>Oomycota</taxon>
        <taxon>Peronosporomycetes</taxon>
        <taxon>Peronosporales</taxon>
        <taxon>Peronosporaceae</taxon>
        <taxon>Phytophthora</taxon>
    </lineage>
</organism>
<protein>
    <recommendedName>
        <fullName evidence="3">Transposase</fullName>
    </recommendedName>
</protein>
<evidence type="ECO:0000313" key="2">
    <source>
        <dbReference type="Proteomes" id="UP000198211"/>
    </source>
</evidence>
<reference evidence="2" key="1">
    <citation type="submission" date="2017-03" db="EMBL/GenBank/DDBJ databases">
        <title>Phytopthora megakarya and P. palmivora, two closely related causual agents of cacao black pod achieved similar genome size and gene model numbers by different mechanisms.</title>
        <authorList>
            <person name="Ali S."/>
            <person name="Shao J."/>
            <person name="Larry D.J."/>
            <person name="Kronmiller B."/>
            <person name="Shen D."/>
            <person name="Strem M.D."/>
            <person name="Melnick R.L."/>
            <person name="Guiltinan M.J."/>
            <person name="Tyler B.M."/>
            <person name="Meinhardt L.W."/>
            <person name="Bailey B.A."/>
        </authorList>
    </citation>
    <scope>NUCLEOTIDE SEQUENCE [LARGE SCALE GENOMIC DNA]</scope>
    <source>
        <strain evidence="2">zdho120</strain>
    </source>
</reference>
<dbReference type="Proteomes" id="UP000198211">
    <property type="component" value="Unassembled WGS sequence"/>
</dbReference>
<dbReference type="OrthoDB" id="79420at2759"/>
<name>A0A225WG25_9STRA</name>